<keyword evidence="1" id="KW-0732">Signal</keyword>
<sequence>MKAFCFTLTILCAVQSILAYPRPDFAISGTISGTDKVISAAGNLNAAATAAGSGTVELTSGYNTLTTVSNALQAIGDAIVDAGTQLGSALNNLASANSGPIADAFSGATDEIDDLAELLNSNFDGNLDTVDETGTYITTQFADAFDVIGNTLGRLAGALNALQTKVEAARNAAGSSPSVSAAIIRSRIPAKYVNDVLAEVRNLAGNMPLVKFVIDSSLQNLDMVDTFILELEEEVNDNVERYGTSYEAFQSILEDEAENYSEILSDGVGDSVSTIIADILGDLEAIAAYTSEMSGPIGALGDALTSSLDDTTEAITNSFVTYSEDIDTIFEDLAGILGSAFCSPIKAVSEVQIANGPYADFCFAKHSPRVFAQISIAIDSFDVCFEKEMSRVMNYTIVIENMSEQISYNTEDLLDNLNLCLAMPTAATKAACFAWVGPYYTAIAAQVEAHLDSVADLVDAETRASYNRLGSCLITSLSATSLIADEIATDANDCEDNGPQAGS</sequence>
<dbReference type="AlphaFoldDB" id="A0A182RCT4"/>
<feature type="signal peptide" evidence="1">
    <location>
        <begin position="1"/>
        <end position="19"/>
    </location>
</feature>
<feature type="chain" id="PRO_5021374226" description="Protein TsetseEP domain-containing protein" evidence="1">
    <location>
        <begin position="20"/>
        <end position="503"/>
    </location>
</feature>
<protein>
    <recommendedName>
        <fullName evidence="3">Protein TsetseEP domain-containing protein</fullName>
    </recommendedName>
</protein>
<dbReference type="EnsemblMetazoa" id="AFUN004003-RA">
    <property type="protein sequence ID" value="AFUN004003-PA"/>
    <property type="gene ID" value="AFUN004003"/>
</dbReference>
<organism evidence="2">
    <name type="scientific">Anopheles funestus</name>
    <name type="common">African malaria mosquito</name>
    <dbReference type="NCBI Taxonomy" id="62324"/>
    <lineage>
        <taxon>Eukaryota</taxon>
        <taxon>Metazoa</taxon>
        <taxon>Ecdysozoa</taxon>
        <taxon>Arthropoda</taxon>
        <taxon>Hexapoda</taxon>
        <taxon>Insecta</taxon>
        <taxon>Pterygota</taxon>
        <taxon>Neoptera</taxon>
        <taxon>Endopterygota</taxon>
        <taxon>Diptera</taxon>
        <taxon>Nematocera</taxon>
        <taxon>Culicoidea</taxon>
        <taxon>Culicidae</taxon>
        <taxon>Anophelinae</taxon>
        <taxon>Anopheles</taxon>
    </lineage>
</organism>
<evidence type="ECO:0000313" key="2">
    <source>
        <dbReference type="EnsemblMetazoa" id="AFUN004003-PA"/>
    </source>
</evidence>
<proteinExistence type="predicted"/>
<evidence type="ECO:0008006" key="3">
    <source>
        <dbReference type="Google" id="ProtNLM"/>
    </source>
</evidence>
<dbReference type="VEuPathDB" id="VectorBase:AFUN004003"/>
<name>A0A182RCT4_ANOFN</name>
<dbReference type="VEuPathDB" id="VectorBase:AFUN2_003590"/>
<evidence type="ECO:0000256" key="1">
    <source>
        <dbReference type="SAM" id="SignalP"/>
    </source>
</evidence>
<accession>A0A182RCT4</accession>
<reference evidence="2" key="1">
    <citation type="submission" date="2020-05" db="UniProtKB">
        <authorList>
            <consortium name="EnsemblMetazoa"/>
        </authorList>
    </citation>
    <scope>IDENTIFICATION</scope>
    <source>
        <strain evidence="2">FUMOZ</strain>
    </source>
</reference>